<sequence length="184" mass="20608">MEVPCSYIRAPLPEGTLQFTIVAWARQAAHRNGWATIISIENWDWTISTIVWLGVVNAEGGDLKVDLPNNIGNDPDWMHAALVYDVETRKIRLFSNRVDVDHIDLSGGLLHLLSSVNNPLLVVGRNKHEHKRGCAFDGQIGEVRVFQEALDANGIKSWPMLRSPKNLVMLGTMDMPEYMSSFAN</sequence>
<organism evidence="1 2">
    <name type="scientific">Sphaerobolus stellatus (strain SS14)</name>
    <dbReference type="NCBI Taxonomy" id="990650"/>
    <lineage>
        <taxon>Eukaryota</taxon>
        <taxon>Fungi</taxon>
        <taxon>Dikarya</taxon>
        <taxon>Basidiomycota</taxon>
        <taxon>Agaricomycotina</taxon>
        <taxon>Agaricomycetes</taxon>
        <taxon>Phallomycetidae</taxon>
        <taxon>Geastrales</taxon>
        <taxon>Sphaerobolaceae</taxon>
        <taxon>Sphaerobolus</taxon>
    </lineage>
</organism>
<dbReference type="HOGENOM" id="CLU_1469108_0_0_1"/>
<keyword evidence="2" id="KW-1185">Reference proteome</keyword>
<dbReference type="InterPro" id="IPR013320">
    <property type="entry name" value="ConA-like_dom_sf"/>
</dbReference>
<dbReference type="Gene3D" id="2.60.120.200">
    <property type="match status" value="1"/>
</dbReference>
<accession>A0A0C9UH37</accession>
<protein>
    <submittedName>
        <fullName evidence="1">Unplaced genomic scaffold SPHSTscaffold_235, whole genome shotgun sequence</fullName>
    </submittedName>
</protein>
<evidence type="ECO:0000313" key="2">
    <source>
        <dbReference type="Proteomes" id="UP000054279"/>
    </source>
</evidence>
<evidence type="ECO:0000313" key="1">
    <source>
        <dbReference type="EMBL" id="KIJ28282.1"/>
    </source>
</evidence>
<proteinExistence type="predicted"/>
<dbReference type="OrthoDB" id="3204345at2759"/>
<dbReference type="Pfam" id="PF13385">
    <property type="entry name" value="Laminin_G_3"/>
    <property type="match status" value="1"/>
</dbReference>
<dbReference type="EMBL" id="KN837310">
    <property type="protein sequence ID" value="KIJ28282.1"/>
    <property type="molecule type" value="Genomic_DNA"/>
</dbReference>
<reference evidence="1 2" key="1">
    <citation type="submission" date="2014-06" db="EMBL/GenBank/DDBJ databases">
        <title>Evolutionary Origins and Diversification of the Mycorrhizal Mutualists.</title>
        <authorList>
            <consortium name="DOE Joint Genome Institute"/>
            <consortium name="Mycorrhizal Genomics Consortium"/>
            <person name="Kohler A."/>
            <person name="Kuo A."/>
            <person name="Nagy L.G."/>
            <person name="Floudas D."/>
            <person name="Copeland A."/>
            <person name="Barry K.W."/>
            <person name="Cichocki N."/>
            <person name="Veneault-Fourrey C."/>
            <person name="LaButti K."/>
            <person name="Lindquist E.A."/>
            <person name="Lipzen A."/>
            <person name="Lundell T."/>
            <person name="Morin E."/>
            <person name="Murat C."/>
            <person name="Riley R."/>
            <person name="Ohm R."/>
            <person name="Sun H."/>
            <person name="Tunlid A."/>
            <person name="Henrissat B."/>
            <person name="Grigoriev I.V."/>
            <person name="Hibbett D.S."/>
            <person name="Martin F."/>
        </authorList>
    </citation>
    <scope>NUCLEOTIDE SEQUENCE [LARGE SCALE GENOMIC DNA]</scope>
    <source>
        <strain evidence="1 2">SS14</strain>
    </source>
</reference>
<gene>
    <name evidence="1" type="ORF">M422DRAFT_71435</name>
</gene>
<dbReference type="AlphaFoldDB" id="A0A0C9UH37"/>
<name>A0A0C9UH37_SPHS4</name>
<dbReference type="SUPFAM" id="SSF49899">
    <property type="entry name" value="Concanavalin A-like lectins/glucanases"/>
    <property type="match status" value="1"/>
</dbReference>
<dbReference type="Proteomes" id="UP000054279">
    <property type="component" value="Unassembled WGS sequence"/>
</dbReference>